<proteinExistence type="predicted"/>
<keyword evidence="3" id="KW-1185">Reference proteome</keyword>
<name>A0ABR2NF32_9ROSI</name>
<gene>
    <name evidence="2" type="ORF">V6N11_013167</name>
</gene>
<feature type="region of interest" description="Disordered" evidence="1">
    <location>
        <begin position="1"/>
        <end position="29"/>
    </location>
</feature>
<evidence type="ECO:0000256" key="1">
    <source>
        <dbReference type="SAM" id="MobiDB-lite"/>
    </source>
</evidence>
<feature type="compositionally biased region" description="Basic residues" evidence="1">
    <location>
        <begin position="1"/>
        <end position="12"/>
    </location>
</feature>
<organism evidence="2 3">
    <name type="scientific">Hibiscus sabdariffa</name>
    <name type="common">roselle</name>
    <dbReference type="NCBI Taxonomy" id="183260"/>
    <lineage>
        <taxon>Eukaryota</taxon>
        <taxon>Viridiplantae</taxon>
        <taxon>Streptophyta</taxon>
        <taxon>Embryophyta</taxon>
        <taxon>Tracheophyta</taxon>
        <taxon>Spermatophyta</taxon>
        <taxon>Magnoliopsida</taxon>
        <taxon>eudicotyledons</taxon>
        <taxon>Gunneridae</taxon>
        <taxon>Pentapetalae</taxon>
        <taxon>rosids</taxon>
        <taxon>malvids</taxon>
        <taxon>Malvales</taxon>
        <taxon>Malvaceae</taxon>
        <taxon>Malvoideae</taxon>
        <taxon>Hibiscus</taxon>
    </lineage>
</organism>
<accession>A0ABR2NF32</accession>
<feature type="region of interest" description="Disordered" evidence="1">
    <location>
        <begin position="90"/>
        <end position="109"/>
    </location>
</feature>
<evidence type="ECO:0000313" key="2">
    <source>
        <dbReference type="EMBL" id="KAK8974701.1"/>
    </source>
</evidence>
<comment type="caution">
    <text evidence="2">The sequence shown here is derived from an EMBL/GenBank/DDBJ whole genome shotgun (WGS) entry which is preliminary data.</text>
</comment>
<protein>
    <submittedName>
        <fullName evidence="2">Uncharacterized protein</fullName>
    </submittedName>
</protein>
<evidence type="ECO:0000313" key="3">
    <source>
        <dbReference type="Proteomes" id="UP001396334"/>
    </source>
</evidence>
<dbReference type="Proteomes" id="UP001396334">
    <property type="component" value="Unassembled WGS sequence"/>
</dbReference>
<reference evidence="2 3" key="1">
    <citation type="journal article" date="2024" name="G3 (Bethesda)">
        <title>Genome assembly of Hibiscus sabdariffa L. provides insights into metabolisms of medicinal natural products.</title>
        <authorList>
            <person name="Kim T."/>
        </authorList>
    </citation>
    <scope>NUCLEOTIDE SEQUENCE [LARGE SCALE GENOMIC DNA]</scope>
    <source>
        <strain evidence="2">TK-2024</strain>
        <tissue evidence="2">Old leaves</tissue>
    </source>
</reference>
<dbReference type="EMBL" id="JBBPBN010000158">
    <property type="protein sequence ID" value="KAK8974701.1"/>
    <property type="molecule type" value="Genomic_DNA"/>
</dbReference>
<sequence>MGLNRSRMKVKPGKISPSQRHASSQDQPHNIHFTFQDDQFFSLALEDIFSPILILERRSFFLVLGNGNLQTGGTLPQPEPFCTTLISSSTALPPPPLRSNMVISSHAAA</sequence>
<feature type="compositionally biased region" description="Polar residues" evidence="1">
    <location>
        <begin position="16"/>
        <end position="28"/>
    </location>
</feature>